<evidence type="ECO:0000313" key="5">
    <source>
        <dbReference type="Proteomes" id="UP000000739"/>
    </source>
</evidence>
<dbReference type="PANTHER" id="PTHR30055">
    <property type="entry name" value="HTH-TYPE TRANSCRIPTIONAL REGULATOR RUTR"/>
    <property type="match status" value="1"/>
</dbReference>
<dbReference type="Gene3D" id="1.10.357.10">
    <property type="entry name" value="Tetracycline Repressor, domain 2"/>
    <property type="match status" value="1"/>
</dbReference>
<dbReference type="GO" id="GO:0003700">
    <property type="term" value="F:DNA-binding transcription factor activity"/>
    <property type="evidence" value="ECO:0007669"/>
    <property type="project" value="TreeGrafter"/>
</dbReference>
<keyword evidence="5" id="KW-1185">Reference proteome</keyword>
<dbReference type="PROSITE" id="PS50977">
    <property type="entry name" value="HTH_TETR_2"/>
    <property type="match status" value="1"/>
</dbReference>
<accession>B8FLA1</accession>
<dbReference type="Pfam" id="PF17932">
    <property type="entry name" value="TetR_C_24"/>
    <property type="match status" value="1"/>
</dbReference>
<proteinExistence type="predicted"/>
<dbReference type="SUPFAM" id="SSF48498">
    <property type="entry name" value="Tetracyclin repressor-like, C-terminal domain"/>
    <property type="match status" value="1"/>
</dbReference>
<sequence>MGRFFTEGLTLDVLSCYQPAGRSKEIKASKMPYEGAAPLPKQSQEDKRNHIAEAAAKVFSNMGYLSSSLQDVALAADMSKAGLYHYFKSKEELLAFILLKNTDSFLHALRARIAENVQNGMAPKDSFKSLMQTYARHLNQDQDLRLIVLRERHQLSGRYKDELFAKEQELFRTLREELKKVPDVEEDLDLNAIIFLFISMSHWLGYWFKEGLPLGMDEIIDQNIRIILKGILKE</sequence>
<dbReference type="eggNOG" id="COG1309">
    <property type="taxonomic scope" value="Bacteria"/>
</dbReference>
<evidence type="ECO:0000256" key="2">
    <source>
        <dbReference type="PROSITE-ProRule" id="PRU00335"/>
    </source>
</evidence>
<dbReference type="InterPro" id="IPR009057">
    <property type="entry name" value="Homeodomain-like_sf"/>
</dbReference>
<dbReference type="InterPro" id="IPR041490">
    <property type="entry name" value="KstR2_TetR_C"/>
</dbReference>
<dbReference type="InterPro" id="IPR036271">
    <property type="entry name" value="Tet_transcr_reg_TetR-rel_C_sf"/>
</dbReference>
<evidence type="ECO:0000256" key="1">
    <source>
        <dbReference type="ARBA" id="ARBA00023125"/>
    </source>
</evidence>
<dbReference type="PANTHER" id="PTHR30055:SF226">
    <property type="entry name" value="HTH-TYPE TRANSCRIPTIONAL REGULATOR PKSA"/>
    <property type="match status" value="1"/>
</dbReference>
<dbReference type="PRINTS" id="PR00455">
    <property type="entry name" value="HTHTETR"/>
</dbReference>
<name>B8FLA1_DESAL</name>
<dbReference type="AlphaFoldDB" id="B8FLA1"/>
<feature type="DNA-binding region" description="H-T-H motif" evidence="2">
    <location>
        <begin position="68"/>
        <end position="87"/>
    </location>
</feature>
<dbReference type="Proteomes" id="UP000000739">
    <property type="component" value="Chromosome"/>
</dbReference>
<dbReference type="GO" id="GO:0000976">
    <property type="term" value="F:transcription cis-regulatory region binding"/>
    <property type="evidence" value="ECO:0007669"/>
    <property type="project" value="TreeGrafter"/>
</dbReference>
<reference evidence="4 5" key="1">
    <citation type="journal article" date="2012" name="Environ. Microbiol.">
        <title>The genome sequence of Desulfatibacillum alkenivorans AK-01: a blueprint for anaerobic alkane oxidation.</title>
        <authorList>
            <person name="Callaghan A.V."/>
            <person name="Morris B.E."/>
            <person name="Pereira I.A."/>
            <person name="McInerney M.J."/>
            <person name="Austin R.N."/>
            <person name="Groves J.T."/>
            <person name="Kukor J.J."/>
            <person name="Suflita J.M."/>
            <person name="Young L.Y."/>
            <person name="Zylstra G.J."/>
            <person name="Wawrik B."/>
        </authorList>
    </citation>
    <scope>NUCLEOTIDE SEQUENCE [LARGE SCALE GENOMIC DNA]</scope>
    <source>
        <strain evidence="4 5">AK-01</strain>
    </source>
</reference>
<dbReference type="EMBL" id="CP001322">
    <property type="protein sequence ID" value="ACL05047.1"/>
    <property type="molecule type" value="Genomic_DNA"/>
</dbReference>
<dbReference type="Gene3D" id="1.10.10.60">
    <property type="entry name" value="Homeodomain-like"/>
    <property type="match status" value="1"/>
</dbReference>
<keyword evidence="1 2" id="KW-0238">DNA-binding</keyword>
<dbReference type="KEGG" id="dal:Dalk_3358"/>
<feature type="domain" description="HTH tetR-type" evidence="3">
    <location>
        <begin position="45"/>
        <end position="105"/>
    </location>
</feature>
<gene>
    <name evidence="4" type="ordered locus">Dalk_3358</name>
</gene>
<dbReference type="HOGENOM" id="CLU_1183477_0_0_7"/>
<dbReference type="InterPro" id="IPR050109">
    <property type="entry name" value="HTH-type_TetR-like_transc_reg"/>
</dbReference>
<dbReference type="SUPFAM" id="SSF46689">
    <property type="entry name" value="Homeodomain-like"/>
    <property type="match status" value="1"/>
</dbReference>
<evidence type="ECO:0000313" key="4">
    <source>
        <dbReference type="EMBL" id="ACL05047.1"/>
    </source>
</evidence>
<dbReference type="InterPro" id="IPR001647">
    <property type="entry name" value="HTH_TetR"/>
</dbReference>
<dbReference type="Pfam" id="PF00440">
    <property type="entry name" value="TetR_N"/>
    <property type="match status" value="1"/>
</dbReference>
<evidence type="ECO:0000259" key="3">
    <source>
        <dbReference type="PROSITE" id="PS50977"/>
    </source>
</evidence>
<organism evidence="4 5">
    <name type="scientific">Desulfatibacillum aliphaticivorans</name>
    <dbReference type="NCBI Taxonomy" id="218208"/>
    <lineage>
        <taxon>Bacteria</taxon>
        <taxon>Pseudomonadati</taxon>
        <taxon>Thermodesulfobacteriota</taxon>
        <taxon>Desulfobacteria</taxon>
        <taxon>Desulfobacterales</taxon>
        <taxon>Desulfatibacillaceae</taxon>
        <taxon>Desulfatibacillum</taxon>
    </lineage>
</organism>
<protein>
    <submittedName>
        <fullName evidence="4">Transcriptional regulator, TetR family</fullName>
    </submittedName>
</protein>